<evidence type="ECO:0000256" key="14">
    <source>
        <dbReference type="ARBA" id="ARBA00044632"/>
    </source>
</evidence>
<sequence>MPELPEVETTRRGIEPWLANQTLQAVMIRQPSLRWPVDETAMQALVGRSVQSVQRRGKYILVGFDSGTAIWHLGMSGSLRLVQQDEPVRLHDHIDWQLANGMTLRYHDPRRFGALLWQPEGELLSQLASLGPEPLEPAADSGLTADYLYQRSRGKSQAIKTFIMDSAVVVGVGNIYANESLFMAGIRPTVAAGKISLARYERLLDCIRDVLAKAVTQGGTTLRDFVNSDGKPGYFAQQLQVYGRGGENCHQCGGILQEIRLGQRATVYCVRCQH</sequence>
<keyword evidence="6 15" id="KW-0863">Zinc-finger</keyword>
<name>A0A9X3IU33_9GAMM</name>
<evidence type="ECO:0000259" key="17">
    <source>
        <dbReference type="PROSITE" id="PS51068"/>
    </source>
</evidence>
<feature type="active site" description="Proton donor" evidence="15">
    <location>
        <position position="3"/>
    </location>
</feature>
<dbReference type="InterPro" id="IPR010979">
    <property type="entry name" value="Ribosomal_uS13-like_H2TH"/>
</dbReference>
<evidence type="ECO:0000313" key="18">
    <source>
        <dbReference type="EMBL" id="MCY0965768.1"/>
    </source>
</evidence>
<dbReference type="SMART" id="SM00898">
    <property type="entry name" value="Fapy_DNA_glyco"/>
    <property type="match status" value="1"/>
</dbReference>
<keyword evidence="8 15" id="KW-0862">Zinc</keyword>
<dbReference type="EC" id="4.2.99.18" evidence="15"/>
<comment type="caution">
    <text evidence="18">The sequence shown here is derived from an EMBL/GenBank/DDBJ whole genome shotgun (WGS) entry which is preliminary data.</text>
</comment>
<feature type="binding site" evidence="15">
    <location>
        <position position="91"/>
    </location>
    <ligand>
        <name>DNA</name>
        <dbReference type="ChEBI" id="CHEBI:16991"/>
    </ligand>
</feature>
<evidence type="ECO:0000256" key="13">
    <source>
        <dbReference type="ARBA" id="ARBA00023295"/>
    </source>
</evidence>
<evidence type="ECO:0000256" key="4">
    <source>
        <dbReference type="ARBA" id="ARBA00022723"/>
    </source>
</evidence>
<dbReference type="EMBL" id="JAPNOA010000028">
    <property type="protein sequence ID" value="MCY0965768.1"/>
    <property type="molecule type" value="Genomic_DNA"/>
</dbReference>
<evidence type="ECO:0000256" key="6">
    <source>
        <dbReference type="ARBA" id="ARBA00022771"/>
    </source>
</evidence>
<keyword evidence="19" id="KW-1185">Reference proteome</keyword>
<dbReference type="PANTHER" id="PTHR22993:SF9">
    <property type="entry name" value="FORMAMIDOPYRIMIDINE-DNA GLYCOSYLASE"/>
    <property type="match status" value="1"/>
</dbReference>
<comment type="similarity">
    <text evidence="2 15">Belongs to the FPG family.</text>
</comment>
<dbReference type="SUPFAM" id="SSF57716">
    <property type="entry name" value="Glucocorticoid receptor-like (DNA-binding domain)"/>
    <property type="match status" value="1"/>
</dbReference>
<dbReference type="Proteomes" id="UP001150830">
    <property type="component" value="Unassembled WGS sequence"/>
</dbReference>
<comment type="catalytic activity">
    <reaction evidence="14 15">
        <text>2'-deoxyribonucleotide-(2'-deoxyribose 5'-phosphate)-2'-deoxyribonucleotide-DNA = a 3'-end 2'-deoxyribonucleotide-(2,3-dehydro-2,3-deoxyribose 5'-phosphate)-DNA + a 5'-end 5'-phospho-2'-deoxyribonucleoside-DNA + H(+)</text>
        <dbReference type="Rhea" id="RHEA:66592"/>
        <dbReference type="Rhea" id="RHEA-COMP:13180"/>
        <dbReference type="Rhea" id="RHEA-COMP:16897"/>
        <dbReference type="Rhea" id="RHEA-COMP:17067"/>
        <dbReference type="ChEBI" id="CHEBI:15378"/>
        <dbReference type="ChEBI" id="CHEBI:136412"/>
        <dbReference type="ChEBI" id="CHEBI:157695"/>
        <dbReference type="ChEBI" id="CHEBI:167181"/>
        <dbReference type="EC" id="4.2.99.18"/>
    </reaction>
</comment>
<keyword evidence="4 15" id="KW-0479">Metal-binding</keyword>
<dbReference type="SMART" id="SM01232">
    <property type="entry name" value="H2TH"/>
    <property type="match status" value="1"/>
</dbReference>
<dbReference type="InterPro" id="IPR020629">
    <property type="entry name" value="FPG_Glyclase"/>
</dbReference>
<evidence type="ECO:0000256" key="5">
    <source>
        <dbReference type="ARBA" id="ARBA00022763"/>
    </source>
</evidence>
<evidence type="ECO:0000256" key="2">
    <source>
        <dbReference type="ARBA" id="ARBA00009409"/>
    </source>
</evidence>
<dbReference type="InterPro" id="IPR010663">
    <property type="entry name" value="Znf_FPG/IleRS"/>
</dbReference>
<dbReference type="NCBIfam" id="TIGR00577">
    <property type="entry name" value="fpg"/>
    <property type="match status" value="1"/>
</dbReference>
<evidence type="ECO:0000256" key="10">
    <source>
        <dbReference type="ARBA" id="ARBA00023204"/>
    </source>
</evidence>
<keyword evidence="11 15" id="KW-0456">Lyase</keyword>
<feature type="active site" description="Proton donor; for delta-elimination activity" evidence="15">
    <location>
        <position position="264"/>
    </location>
</feature>
<feature type="binding site" evidence="15">
    <location>
        <position position="110"/>
    </location>
    <ligand>
        <name>DNA</name>
        <dbReference type="ChEBI" id="CHEBI:16991"/>
    </ligand>
</feature>
<dbReference type="InterPro" id="IPR015886">
    <property type="entry name" value="H2TH_FPG"/>
</dbReference>
<dbReference type="PANTHER" id="PTHR22993">
    <property type="entry name" value="FORMAMIDOPYRIMIDINE-DNA GLYCOSYLASE"/>
    <property type="match status" value="1"/>
</dbReference>
<reference evidence="18" key="1">
    <citation type="submission" date="2022-11" db="EMBL/GenBank/DDBJ databases">
        <title>Parathalassolutuus dongxingensis gen. nov., sp. nov., a novel member of family Oceanospirillaceae isolated from a coastal shrimp pond in Guangxi, China.</title>
        <authorList>
            <person name="Chen H."/>
        </authorList>
    </citation>
    <scope>NUCLEOTIDE SEQUENCE</scope>
    <source>
        <strain evidence="18">G-43</strain>
    </source>
</reference>
<dbReference type="NCBIfam" id="NF002211">
    <property type="entry name" value="PRK01103.1"/>
    <property type="match status" value="1"/>
</dbReference>
<feature type="domain" description="FPG-type" evidence="16">
    <location>
        <begin position="240"/>
        <end position="274"/>
    </location>
</feature>
<evidence type="ECO:0000259" key="16">
    <source>
        <dbReference type="PROSITE" id="PS51066"/>
    </source>
</evidence>
<comment type="subunit">
    <text evidence="3 15">Monomer.</text>
</comment>
<dbReference type="SUPFAM" id="SSF81624">
    <property type="entry name" value="N-terminal domain of MutM-like DNA repair proteins"/>
    <property type="match status" value="1"/>
</dbReference>
<evidence type="ECO:0000256" key="15">
    <source>
        <dbReference type="HAMAP-Rule" id="MF_00103"/>
    </source>
</evidence>
<accession>A0A9X3IU33</accession>
<dbReference type="FunFam" id="1.10.8.50:FF:000003">
    <property type="entry name" value="Formamidopyrimidine-DNA glycosylase"/>
    <property type="match status" value="1"/>
</dbReference>
<evidence type="ECO:0000313" key="19">
    <source>
        <dbReference type="Proteomes" id="UP001150830"/>
    </source>
</evidence>
<dbReference type="GO" id="GO:0003684">
    <property type="term" value="F:damaged DNA binding"/>
    <property type="evidence" value="ECO:0007669"/>
    <property type="project" value="InterPro"/>
</dbReference>
<dbReference type="Gene3D" id="3.20.190.10">
    <property type="entry name" value="MutM-like, N-terminal"/>
    <property type="match status" value="1"/>
</dbReference>
<evidence type="ECO:0000256" key="1">
    <source>
        <dbReference type="ARBA" id="ARBA00001668"/>
    </source>
</evidence>
<dbReference type="Pfam" id="PF01149">
    <property type="entry name" value="Fapy_DNA_glyco"/>
    <property type="match status" value="1"/>
</dbReference>
<keyword evidence="9 15" id="KW-0238">DNA-binding</keyword>
<feature type="binding site" evidence="15">
    <location>
        <position position="155"/>
    </location>
    <ligand>
        <name>DNA</name>
        <dbReference type="ChEBI" id="CHEBI:16991"/>
    </ligand>
</feature>
<dbReference type="InterPro" id="IPR035937">
    <property type="entry name" value="FPG_N"/>
</dbReference>
<keyword evidence="5 15" id="KW-0227">DNA damage</keyword>
<evidence type="ECO:0000256" key="9">
    <source>
        <dbReference type="ARBA" id="ARBA00023125"/>
    </source>
</evidence>
<keyword evidence="13 15" id="KW-0326">Glycosidase</keyword>
<dbReference type="FunFam" id="3.20.190.10:FF:000001">
    <property type="entry name" value="Formamidopyrimidine-DNA glycosylase"/>
    <property type="match status" value="1"/>
</dbReference>
<dbReference type="GO" id="GO:0008270">
    <property type="term" value="F:zinc ion binding"/>
    <property type="evidence" value="ECO:0007669"/>
    <property type="project" value="UniProtKB-UniRule"/>
</dbReference>
<dbReference type="InterPro" id="IPR000214">
    <property type="entry name" value="Znf_DNA_glyclase/AP_lyase"/>
</dbReference>
<organism evidence="18 19">
    <name type="scientific">Parathalassolituus penaei</name>
    <dbReference type="NCBI Taxonomy" id="2997323"/>
    <lineage>
        <taxon>Bacteria</taxon>
        <taxon>Pseudomonadati</taxon>
        <taxon>Pseudomonadota</taxon>
        <taxon>Gammaproteobacteria</taxon>
        <taxon>Oceanospirillales</taxon>
        <taxon>Oceanospirillaceae</taxon>
        <taxon>Parathalassolituus</taxon>
    </lineage>
</organism>
<dbReference type="SUPFAM" id="SSF46946">
    <property type="entry name" value="S13-like H2TH domain"/>
    <property type="match status" value="1"/>
</dbReference>
<proteinExistence type="inferred from homology"/>
<gene>
    <name evidence="15 18" type="primary">mutM</name>
    <name evidence="15" type="synonym">fpg</name>
    <name evidence="18" type="ORF">OUO13_11255</name>
</gene>
<dbReference type="PROSITE" id="PS01242">
    <property type="entry name" value="ZF_FPG_1"/>
    <property type="match status" value="1"/>
</dbReference>
<evidence type="ECO:0000256" key="8">
    <source>
        <dbReference type="ARBA" id="ARBA00022833"/>
    </source>
</evidence>
<comment type="function">
    <text evidence="15">Involved in base excision repair of DNA damaged by oxidation or by mutagenic agents. Acts as DNA glycosylase that recognizes and removes damaged bases. Has a preference for oxidized purines, such as 7,8-dihydro-8-oxoguanine (8-oxoG). Has AP (apurinic/apyrimidinic) lyase activity and introduces nicks in the DNA strand. Cleaves the DNA backbone by beta-delta elimination to generate a single-strand break at the site of the removed base with both 3'- and 5'-phosphates.</text>
</comment>
<dbReference type="HAMAP" id="MF_00103">
    <property type="entry name" value="Fapy_DNA_glycosyl"/>
    <property type="match status" value="1"/>
</dbReference>
<dbReference type="PROSITE" id="PS51068">
    <property type="entry name" value="FPG_CAT"/>
    <property type="match status" value="1"/>
</dbReference>
<evidence type="ECO:0000256" key="12">
    <source>
        <dbReference type="ARBA" id="ARBA00023268"/>
    </source>
</evidence>
<comment type="catalytic activity">
    <reaction evidence="1 15">
        <text>Hydrolysis of DNA containing ring-opened 7-methylguanine residues, releasing 2,6-diamino-4-hydroxy-5-(N-methyl)formamidopyrimidine.</text>
        <dbReference type="EC" id="3.2.2.23"/>
    </reaction>
</comment>
<dbReference type="InterPro" id="IPR015887">
    <property type="entry name" value="DNA_glyclase_Znf_dom_DNA_BS"/>
</dbReference>
<dbReference type="Pfam" id="PF06831">
    <property type="entry name" value="H2TH"/>
    <property type="match status" value="1"/>
</dbReference>
<dbReference type="GO" id="GO:0140078">
    <property type="term" value="F:class I DNA-(apurinic or apyrimidinic site) endonuclease activity"/>
    <property type="evidence" value="ECO:0007669"/>
    <property type="project" value="UniProtKB-EC"/>
</dbReference>
<dbReference type="Gene3D" id="1.10.8.50">
    <property type="match status" value="1"/>
</dbReference>
<dbReference type="AlphaFoldDB" id="A0A9X3IU33"/>
<feature type="domain" description="Formamidopyrimidine-DNA glycosylase catalytic" evidence="17">
    <location>
        <begin position="2"/>
        <end position="113"/>
    </location>
</feature>
<keyword evidence="10 15" id="KW-0234">DNA repair</keyword>
<dbReference type="RefSeq" id="WP_283173979.1">
    <property type="nucleotide sequence ID" value="NZ_JAPNOA010000028.1"/>
</dbReference>
<comment type="cofactor">
    <cofactor evidence="15">
        <name>Zn(2+)</name>
        <dbReference type="ChEBI" id="CHEBI:29105"/>
    </cofactor>
    <text evidence="15">Binds 1 zinc ion per subunit.</text>
</comment>
<protein>
    <recommendedName>
        <fullName evidence="15">Formamidopyrimidine-DNA glycosylase</fullName>
        <shortName evidence="15">Fapy-DNA glycosylase</shortName>
        <ecNumber evidence="15">3.2.2.23</ecNumber>
    </recommendedName>
    <alternativeName>
        <fullName evidence="15">DNA-(apurinic or apyrimidinic site) lyase MutM</fullName>
        <shortName evidence="15">AP lyase MutM</shortName>
        <ecNumber evidence="15">4.2.99.18</ecNumber>
    </alternativeName>
</protein>
<dbReference type="InterPro" id="IPR012319">
    <property type="entry name" value="FPG_cat"/>
</dbReference>
<dbReference type="Pfam" id="PF06827">
    <property type="entry name" value="zf-FPG_IleRS"/>
    <property type="match status" value="1"/>
</dbReference>
<dbReference type="CDD" id="cd08966">
    <property type="entry name" value="EcFpg-like_N"/>
    <property type="match status" value="1"/>
</dbReference>
<dbReference type="EC" id="3.2.2.23" evidence="15"/>
<dbReference type="GO" id="GO:0006284">
    <property type="term" value="P:base-excision repair"/>
    <property type="evidence" value="ECO:0007669"/>
    <property type="project" value="InterPro"/>
</dbReference>
<dbReference type="GO" id="GO:0034039">
    <property type="term" value="F:8-oxo-7,8-dihydroguanine DNA N-glycosylase activity"/>
    <property type="evidence" value="ECO:0007669"/>
    <property type="project" value="TreeGrafter"/>
</dbReference>
<keyword evidence="12 15" id="KW-0511">Multifunctional enzyme</keyword>
<keyword evidence="7 15" id="KW-0378">Hydrolase</keyword>
<evidence type="ECO:0000256" key="3">
    <source>
        <dbReference type="ARBA" id="ARBA00011245"/>
    </source>
</evidence>
<feature type="active site" description="Schiff-base intermediate with DNA" evidence="15">
    <location>
        <position position="2"/>
    </location>
</feature>
<evidence type="ECO:0000256" key="11">
    <source>
        <dbReference type="ARBA" id="ARBA00023239"/>
    </source>
</evidence>
<feature type="active site" description="Proton donor; for beta-elimination activity" evidence="15">
    <location>
        <position position="58"/>
    </location>
</feature>
<dbReference type="PROSITE" id="PS51066">
    <property type="entry name" value="ZF_FPG_2"/>
    <property type="match status" value="1"/>
</dbReference>
<evidence type="ECO:0000256" key="7">
    <source>
        <dbReference type="ARBA" id="ARBA00022801"/>
    </source>
</evidence>